<dbReference type="RefSeq" id="WP_316412830.1">
    <property type="nucleotide sequence ID" value="NZ_AP027080.1"/>
</dbReference>
<protein>
    <submittedName>
        <fullName evidence="1">Uncharacterized protein</fullName>
    </submittedName>
</protein>
<accession>A0AA48GQB5</accession>
<sequence>MRAHPTLLTALLVLPLLSLGTACRRSAEARTQEATALMRAMDQEVLAAQRTIITQFKALPQADEYRLALDKGLDTWDISDKKLAENEEAMEKALIGFQKDAREDALIGEYRLYAKKMARTAQEQEAEYDSRRINTRKEMERGTFNYQGATIPLGEPGKRIRSAVLAILPLEIHLQAETRRISAEYEAKLSKLLP</sequence>
<dbReference type="KEGG" id="msil:METEAL_33330"/>
<dbReference type="Proteomes" id="UP001238179">
    <property type="component" value="Chromosome"/>
</dbReference>
<evidence type="ECO:0000313" key="1">
    <source>
        <dbReference type="EMBL" id="BDU74159.1"/>
    </source>
</evidence>
<reference evidence="2" key="1">
    <citation type="journal article" date="2023" name="Int. J. Syst. Evol. Microbiol.">
        <title>Mesoterricola silvestris gen. nov., sp. nov., Mesoterricola sediminis sp. nov., Geothrix oryzae sp. nov., Geothrix edaphica sp. nov., Geothrix rubra sp. nov., and Geothrix limicola sp. nov., six novel members of Acidobacteriota isolated from soils.</title>
        <authorList>
            <person name="Itoh H."/>
            <person name="Sugisawa Y."/>
            <person name="Mise K."/>
            <person name="Xu Z."/>
            <person name="Kuniyasu M."/>
            <person name="Ushijima N."/>
            <person name="Kawano K."/>
            <person name="Kobayashi E."/>
            <person name="Shiratori Y."/>
            <person name="Masuda Y."/>
            <person name="Senoo K."/>
        </authorList>
    </citation>
    <scope>NUCLEOTIDE SEQUENCE [LARGE SCALE GENOMIC DNA]</scope>
    <source>
        <strain evidence="2">W79</strain>
    </source>
</reference>
<organism evidence="1 2">
    <name type="scientific">Mesoterricola silvestris</name>
    <dbReference type="NCBI Taxonomy" id="2927979"/>
    <lineage>
        <taxon>Bacteria</taxon>
        <taxon>Pseudomonadati</taxon>
        <taxon>Acidobacteriota</taxon>
        <taxon>Holophagae</taxon>
        <taxon>Holophagales</taxon>
        <taxon>Holophagaceae</taxon>
        <taxon>Mesoterricola</taxon>
    </lineage>
</organism>
<gene>
    <name evidence="1" type="ORF">METEAL_33330</name>
</gene>
<keyword evidence="2" id="KW-1185">Reference proteome</keyword>
<name>A0AA48GQB5_9BACT</name>
<proteinExistence type="predicted"/>
<evidence type="ECO:0000313" key="2">
    <source>
        <dbReference type="Proteomes" id="UP001238179"/>
    </source>
</evidence>
<dbReference type="PROSITE" id="PS51257">
    <property type="entry name" value="PROKAR_LIPOPROTEIN"/>
    <property type="match status" value="1"/>
</dbReference>
<dbReference type="AlphaFoldDB" id="A0AA48GQB5"/>
<dbReference type="EMBL" id="AP027080">
    <property type="protein sequence ID" value="BDU74159.1"/>
    <property type="molecule type" value="Genomic_DNA"/>
</dbReference>